<evidence type="ECO:0000313" key="2">
    <source>
        <dbReference type="Proteomes" id="UP000299102"/>
    </source>
</evidence>
<evidence type="ECO:0000313" key="1">
    <source>
        <dbReference type="EMBL" id="GBP70421.1"/>
    </source>
</evidence>
<comment type="caution">
    <text evidence="1">The sequence shown here is derived from an EMBL/GenBank/DDBJ whole genome shotgun (WGS) entry which is preliminary data.</text>
</comment>
<dbReference type="Proteomes" id="UP000299102">
    <property type="component" value="Unassembled WGS sequence"/>
</dbReference>
<proteinExistence type="predicted"/>
<dbReference type="AlphaFoldDB" id="A0A4C1Y2H7"/>
<gene>
    <name evidence="1" type="ORF">EVAR_89736_1</name>
</gene>
<protein>
    <submittedName>
        <fullName evidence="1">Uncharacterized protein</fullName>
    </submittedName>
</protein>
<dbReference type="EMBL" id="BGZK01001073">
    <property type="protein sequence ID" value="GBP70421.1"/>
    <property type="molecule type" value="Genomic_DNA"/>
</dbReference>
<name>A0A4C1Y2H7_EUMVA</name>
<reference evidence="1 2" key="1">
    <citation type="journal article" date="2019" name="Commun. Biol.">
        <title>The bagworm genome reveals a unique fibroin gene that provides high tensile strength.</title>
        <authorList>
            <person name="Kono N."/>
            <person name="Nakamura H."/>
            <person name="Ohtoshi R."/>
            <person name="Tomita M."/>
            <person name="Numata K."/>
            <person name="Arakawa K."/>
        </authorList>
    </citation>
    <scope>NUCLEOTIDE SEQUENCE [LARGE SCALE GENOMIC DNA]</scope>
</reference>
<keyword evidence="2" id="KW-1185">Reference proteome</keyword>
<sequence length="176" mass="19103">MSKRAACVACADRGPPPPRYINRYKTNEVAVRATTNTEAKLFSRSLGIGYAIITKHLRGRRACEQRPAAVHAHTPPEEASVLCSSLLGSSRISGRGRSMMMEGEWDAWPPETGDGFESEGGARASSRPFYKKWIGSENLAGPYKYLRVASLSPIEKTFSQIRFAAAAAGDGEGRVP</sequence>
<accession>A0A4C1Y2H7</accession>
<organism evidence="1 2">
    <name type="scientific">Eumeta variegata</name>
    <name type="common">Bagworm moth</name>
    <name type="synonym">Eumeta japonica</name>
    <dbReference type="NCBI Taxonomy" id="151549"/>
    <lineage>
        <taxon>Eukaryota</taxon>
        <taxon>Metazoa</taxon>
        <taxon>Ecdysozoa</taxon>
        <taxon>Arthropoda</taxon>
        <taxon>Hexapoda</taxon>
        <taxon>Insecta</taxon>
        <taxon>Pterygota</taxon>
        <taxon>Neoptera</taxon>
        <taxon>Endopterygota</taxon>
        <taxon>Lepidoptera</taxon>
        <taxon>Glossata</taxon>
        <taxon>Ditrysia</taxon>
        <taxon>Tineoidea</taxon>
        <taxon>Psychidae</taxon>
        <taxon>Oiketicinae</taxon>
        <taxon>Eumeta</taxon>
    </lineage>
</organism>